<dbReference type="EMBL" id="LK391709">
    <property type="protein sequence ID" value="CDR97386.1"/>
    <property type="molecule type" value="Genomic_DNA"/>
</dbReference>
<dbReference type="Proteomes" id="UP000033188">
    <property type="component" value="Chromosome 3"/>
</dbReference>
<dbReference type="RefSeq" id="XP_012769572.1">
    <property type="nucleotide sequence ID" value="XM_012914118.1"/>
</dbReference>
<proteinExistence type="predicted"/>
<protein>
    <submittedName>
        <fullName evidence="2">Uncharacterized protein</fullName>
    </submittedName>
</protein>
<dbReference type="GeneID" id="24565927"/>
<feature type="region of interest" description="Disordered" evidence="1">
    <location>
        <begin position="1"/>
        <end position="29"/>
    </location>
</feature>
<reference evidence="3" key="1">
    <citation type="journal article" date="2014" name="Nucleic Acids Res.">
        <title>The evolutionary dynamics of variant antigen genes in Babesia reveal a history of genomic innovation underlying host-parasite interaction.</title>
        <authorList>
            <person name="Jackson A.P."/>
            <person name="Otto T.D."/>
            <person name="Darby A."/>
            <person name="Ramaprasad A."/>
            <person name="Xia D."/>
            <person name="Echaide I.E."/>
            <person name="Farber M."/>
            <person name="Gahlot S."/>
            <person name="Gamble J."/>
            <person name="Gupta D."/>
            <person name="Gupta Y."/>
            <person name="Jackson L."/>
            <person name="Malandrin L."/>
            <person name="Malas T.B."/>
            <person name="Moussa E."/>
            <person name="Nair M."/>
            <person name="Reid A.J."/>
            <person name="Sanders M."/>
            <person name="Sharma J."/>
            <person name="Tracey A."/>
            <person name="Quail M.A."/>
            <person name="Weir W."/>
            <person name="Wastling J.M."/>
            <person name="Hall N."/>
            <person name="Willadsen P."/>
            <person name="Lingelbach K."/>
            <person name="Shiels B."/>
            <person name="Tait A."/>
            <person name="Berriman M."/>
            <person name="Allred D.R."/>
            <person name="Pain A."/>
        </authorList>
    </citation>
    <scope>NUCLEOTIDE SEQUENCE [LARGE SCALE GENOMIC DNA]</scope>
    <source>
        <strain evidence="3">Bond</strain>
    </source>
</reference>
<dbReference type="VEuPathDB" id="PiroplasmaDB:BBBOND_0312890"/>
<organism evidence="2 3">
    <name type="scientific">Babesia bigemina</name>
    <dbReference type="NCBI Taxonomy" id="5866"/>
    <lineage>
        <taxon>Eukaryota</taxon>
        <taxon>Sar</taxon>
        <taxon>Alveolata</taxon>
        <taxon>Apicomplexa</taxon>
        <taxon>Aconoidasida</taxon>
        <taxon>Piroplasmida</taxon>
        <taxon>Babesiidae</taxon>
        <taxon>Babesia</taxon>
    </lineage>
</organism>
<keyword evidence="3" id="KW-1185">Reference proteome</keyword>
<evidence type="ECO:0000256" key="1">
    <source>
        <dbReference type="SAM" id="MobiDB-lite"/>
    </source>
</evidence>
<sequence>MKYSGKQQCNAARDRKDSRELNGGNNDGGNMEVMTLPYTCCYFADVGNNSAAKLSLDAAVVLVGTTLNCTGLRLKDPRSARSVGTKAVKIDRHCNVETGLLNKSRITLRTTRRFEQTLRPICDT</sequence>
<evidence type="ECO:0000313" key="3">
    <source>
        <dbReference type="Proteomes" id="UP000033188"/>
    </source>
</evidence>
<feature type="compositionally biased region" description="Polar residues" evidence="1">
    <location>
        <begin position="1"/>
        <end position="10"/>
    </location>
</feature>
<name>A0A061D9M8_BABBI</name>
<gene>
    <name evidence="2" type="ORF">BBBOND_0312890</name>
</gene>
<accession>A0A061D9M8</accession>
<dbReference type="KEGG" id="bbig:BBBOND_0312890"/>
<evidence type="ECO:0000313" key="2">
    <source>
        <dbReference type="EMBL" id="CDR97386.1"/>
    </source>
</evidence>
<dbReference type="AlphaFoldDB" id="A0A061D9M8"/>